<evidence type="ECO:0000259" key="13">
    <source>
        <dbReference type="PROSITE" id="PS50885"/>
    </source>
</evidence>
<dbReference type="GO" id="GO:0000155">
    <property type="term" value="F:phosphorelay sensor kinase activity"/>
    <property type="evidence" value="ECO:0007669"/>
    <property type="project" value="InterPro"/>
</dbReference>
<organism evidence="14 15">
    <name type="scientific">Gordonia malaquae NBRC 108250</name>
    <dbReference type="NCBI Taxonomy" id="1223542"/>
    <lineage>
        <taxon>Bacteria</taxon>
        <taxon>Bacillati</taxon>
        <taxon>Actinomycetota</taxon>
        <taxon>Actinomycetes</taxon>
        <taxon>Mycobacteriales</taxon>
        <taxon>Gordoniaceae</taxon>
        <taxon>Gordonia</taxon>
    </lineage>
</organism>
<dbReference type="InterPro" id="IPR003660">
    <property type="entry name" value="HAMP_dom"/>
</dbReference>
<evidence type="ECO:0000256" key="9">
    <source>
        <dbReference type="ARBA" id="ARBA00023012"/>
    </source>
</evidence>
<feature type="transmembrane region" description="Helical" evidence="11">
    <location>
        <begin position="141"/>
        <end position="161"/>
    </location>
</feature>
<dbReference type="eggNOG" id="COG2205">
    <property type="taxonomic scope" value="Bacteria"/>
</dbReference>
<gene>
    <name evidence="14" type="primary">mprB</name>
    <name evidence="14" type="ORF">GM1_007_00790</name>
</gene>
<dbReference type="SMART" id="SM00304">
    <property type="entry name" value="HAMP"/>
    <property type="match status" value="1"/>
</dbReference>
<dbReference type="InterPro" id="IPR004358">
    <property type="entry name" value="Sig_transdc_His_kin-like_C"/>
</dbReference>
<dbReference type="PANTHER" id="PTHR45436">
    <property type="entry name" value="SENSOR HISTIDINE KINASE YKOH"/>
    <property type="match status" value="1"/>
</dbReference>
<evidence type="ECO:0000256" key="2">
    <source>
        <dbReference type="ARBA" id="ARBA00004236"/>
    </source>
</evidence>
<dbReference type="PROSITE" id="PS50109">
    <property type="entry name" value="HIS_KIN"/>
    <property type="match status" value="1"/>
</dbReference>
<name>M3UI75_GORML</name>
<dbReference type="EMBL" id="BAOP01000007">
    <property type="protein sequence ID" value="GAC79120.1"/>
    <property type="molecule type" value="Genomic_DNA"/>
</dbReference>
<dbReference type="CDD" id="cd06225">
    <property type="entry name" value="HAMP"/>
    <property type="match status" value="1"/>
</dbReference>
<dbReference type="AlphaFoldDB" id="M3UI75"/>
<dbReference type="InterPro" id="IPR005467">
    <property type="entry name" value="His_kinase_dom"/>
</dbReference>
<keyword evidence="10 11" id="KW-0472">Membrane</keyword>
<evidence type="ECO:0000313" key="15">
    <source>
        <dbReference type="Proteomes" id="UP000035009"/>
    </source>
</evidence>
<evidence type="ECO:0000256" key="5">
    <source>
        <dbReference type="ARBA" id="ARBA00022679"/>
    </source>
</evidence>
<dbReference type="InterPro" id="IPR036097">
    <property type="entry name" value="HisK_dim/P_sf"/>
</dbReference>
<keyword evidence="9" id="KW-0902">Two-component regulatory system</keyword>
<keyword evidence="8 11" id="KW-1133">Transmembrane helix</keyword>
<dbReference type="InterPro" id="IPR050428">
    <property type="entry name" value="TCS_sensor_his_kinase"/>
</dbReference>
<feature type="domain" description="HAMP" evidence="13">
    <location>
        <begin position="163"/>
        <end position="215"/>
    </location>
</feature>
<dbReference type="RefSeq" id="WP_008377435.1">
    <property type="nucleotide sequence ID" value="NZ_BAOP01000007.1"/>
</dbReference>
<comment type="caution">
    <text evidence="14">The sequence shown here is derived from an EMBL/GenBank/DDBJ whole genome shotgun (WGS) entry which is preliminary data.</text>
</comment>
<accession>M3UI75</accession>
<evidence type="ECO:0000259" key="12">
    <source>
        <dbReference type="PROSITE" id="PS50109"/>
    </source>
</evidence>
<evidence type="ECO:0000256" key="7">
    <source>
        <dbReference type="ARBA" id="ARBA00022777"/>
    </source>
</evidence>
<protein>
    <recommendedName>
        <fullName evidence="3">histidine kinase</fullName>
        <ecNumber evidence="3">2.7.13.3</ecNumber>
    </recommendedName>
</protein>
<dbReference type="SMART" id="SM00388">
    <property type="entry name" value="HisKA"/>
    <property type="match status" value="1"/>
</dbReference>
<dbReference type="Pfam" id="PF00672">
    <property type="entry name" value="HAMP"/>
    <property type="match status" value="1"/>
</dbReference>
<dbReference type="PRINTS" id="PR00344">
    <property type="entry name" value="BCTRLSENSOR"/>
</dbReference>
<dbReference type="PANTHER" id="PTHR45436:SF5">
    <property type="entry name" value="SENSOR HISTIDINE KINASE TRCS"/>
    <property type="match status" value="1"/>
</dbReference>
<evidence type="ECO:0000256" key="11">
    <source>
        <dbReference type="SAM" id="Phobius"/>
    </source>
</evidence>
<keyword evidence="4" id="KW-0597">Phosphoprotein</keyword>
<comment type="subcellular location">
    <subcellularLocation>
        <location evidence="2">Cell membrane</location>
    </subcellularLocation>
</comment>
<sequence length="433" mass="45806">MKARPRITRSIRARVTAGAFAVTAVVLGVAAVSTVIIVRDALTDGVAVALEQDLDSIGDRAEADPDTVRSIDDDLLVRLDGPTPVANDDDASSIPSVGETPSRVTVDGDSFLAASDDTERGRLTVARPLDHVDDSVSTTTVLLAAGVPSVVVLICIVVWVVSGRALAPVERLRREVDAIGADDLADRVEAGRDDELGELASTMNRLLDRIEQARLTQRRFVSDASHELRSPLATIRQHAEVADVHPSSTSLSELSGVVLAEGARMQDLVEGLLILARLDEHRGHTVNAVDLDDIVLSEARRLRGIGVDVDTRGVGAARVEGNEALLSRVVRNLADNAARHASQTVTLRLSAGPGDVRLEVEDDGAGIPLEHRERVFDRFTRLDEARARDSGGSGLGLAMTREIVRSHGGDVVVSDGSGGGALLTVTLPGDGRP</sequence>
<dbReference type="Pfam" id="PF02518">
    <property type="entry name" value="HATPase_c"/>
    <property type="match status" value="1"/>
</dbReference>
<dbReference type="Pfam" id="PF00512">
    <property type="entry name" value="HisKA"/>
    <property type="match status" value="1"/>
</dbReference>
<keyword evidence="7 14" id="KW-0418">Kinase</keyword>
<dbReference type="SUPFAM" id="SSF158472">
    <property type="entry name" value="HAMP domain-like"/>
    <property type="match status" value="1"/>
</dbReference>
<evidence type="ECO:0000313" key="14">
    <source>
        <dbReference type="EMBL" id="GAC79120.1"/>
    </source>
</evidence>
<evidence type="ECO:0000256" key="3">
    <source>
        <dbReference type="ARBA" id="ARBA00012438"/>
    </source>
</evidence>
<dbReference type="InterPro" id="IPR003661">
    <property type="entry name" value="HisK_dim/P_dom"/>
</dbReference>
<dbReference type="InterPro" id="IPR003594">
    <property type="entry name" value="HATPase_dom"/>
</dbReference>
<dbReference type="CDD" id="cd00075">
    <property type="entry name" value="HATPase"/>
    <property type="match status" value="1"/>
</dbReference>
<keyword evidence="6 11" id="KW-0812">Transmembrane</keyword>
<dbReference type="EC" id="2.7.13.3" evidence="3"/>
<evidence type="ECO:0000256" key="1">
    <source>
        <dbReference type="ARBA" id="ARBA00000085"/>
    </source>
</evidence>
<dbReference type="InterPro" id="IPR036890">
    <property type="entry name" value="HATPase_C_sf"/>
</dbReference>
<keyword evidence="15" id="KW-1185">Reference proteome</keyword>
<dbReference type="SUPFAM" id="SSF47384">
    <property type="entry name" value="Homodimeric domain of signal transducing histidine kinase"/>
    <property type="match status" value="1"/>
</dbReference>
<dbReference type="SUPFAM" id="SSF55874">
    <property type="entry name" value="ATPase domain of HSP90 chaperone/DNA topoisomerase II/histidine kinase"/>
    <property type="match status" value="1"/>
</dbReference>
<keyword evidence="5" id="KW-0808">Transferase</keyword>
<feature type="domain" description="Histidine kinase" evidence="12">
    <location>
        <begin position="223"/>
        <end position="431"/>
    </location>
</feature>
<dbReference type="OrthoDB" id="9786919at2"/>
<dbReference type="CDD" id="cd00082">
    <property type="entry name" value="HisKA"/>
    <property type="match status" value="1"/>
</dbReference>
<dbReference type="Gene3D" id="3.30.565.10">
    <property type="entry name" value="Histidine kinase-like ATPase, C-terminal domain"/>
    <property type="match status" value="1"/>
</dbReference>
<dbReference type="PROSITE" id="PS50885">
    <property type="entry name" value="HAMP"/>
    <property type="match status" value="1"/>
</dbReference>
<proteinExistence type="predicted"/>
<evidence type="ECO:0000256" key="10">
    <source>
        <dbReference type="ARBA" id="ARBA00023136"/>
    </source>
</evidence>
<dbReference type="Gene3D" id="6.10.340.10">
    <property type="match status" value="1"/>
</dbReference>
<dbReference type="Gene3D" id="1.10.287.130">
    <property type="match status" value="1"/>
</dbReference>
<evidence type="ECO:0000256" key="4">
    <source>
        <dbReference type="ARBA" id="ARBA00022553"/>
    </source>
</evidence>
<evidence type="ECO:0000256" key="8">
    <source>
        <dbReference type="ARBA" id="ARBA00022989"/>
    </source>
</evidence>
<reference evidence="14 15" key="1">
    <citation type="submission" date="2013-02" db="EMBL/GenBank/DDBJ databases">
        <title>Whole genome shotgun sequence of Gordonia malaquae NBRC 108250.</title>
        <authorList>
            <person name="Yoshida I."/>
            <person name="Hosoyama A."/>
            <person name="Tsuchikane K."/>
            <person name="Ando Y."/>
            <person name="Baba S."/>
            <person name="Ohji S."/>
            <person name="Hamada M."/>
            <person name="Tamura T."/>
            <person name="Yamazoe A."/>
            <person name="Yamazaki S."/>
            <person name="Fujita N."/>
        </authorList>
    </citation>
    <scope>NUCLEOTIDE SEQUENCE [LARGE SCALE GENOMIC DNA]</scope>
    <source>
        <strain evidence="14 15">NBRC 108250</strain>
    </source>
</reference>
<dbReference type="GO" id="GO:0005886">
    <property type="term" value="C:plasma membrane"/>
    <property type="evidence" value="ECO:0007669"/>
    <property type="project" value="UniProtKB-SubCell"/>
</dbReference>
<evidence type="ECO:0000256" key="6">
    <source>
        <dbReference type="ARBA" id="ARBA00022692"/>
    </source>
</evidence>
<comment type="catalytic activity">
    <reaction evidence="1">
        <text>ATP + protein L-histidine = ADP + protein N-phospho-L-histidine.</text>
        <dbReference type="EC" id="2.7.13.3"/>
    </reaction>
</comment>
<dbReference type="SMART" id="SM00387">
    <property type="entry name" value="HATPase_c"/>
    <property type="match status" value="1"/>
</dbReference>
<dbReference type="STRING" id="410332.SAMN04488550_3818"/>
<dbReference type="Proteomes" id="UP000035009">
    <property type="component" value="Unassembled WGS sequence"/>
</dbReference>